<dbReference type="GO" id="GO:0016020">
    <property type="term" value="C:membrane"/>
    <property type="evidence" value="ECO:0007669"/>
    <property type="project" value="UniProtKB-SubCell"/>
</dbReference>
<evidence type="ECO:0000313" key="8">
    <source>
        <dbReference type="EMBL" id="CAG8376843.1"/>
    </source>
</evidence>
<feature type="transmembrane region" description="Helical" evidence="6">
    <location>
        <begin position="388"/>
        <end position="410"/>
    </location>
</feature>
<dbReference type="GO" id="GO:0022857">
    <property type="term" value="F:transmembrane transporter activity"/>
    <property type="evidence" value="ECO:0007669"/>
    <property type="project" value="InterPro"/>
</dbReference>
<evidence type="ECO:0000259" key="7">
    <source>
        <dbReference type="PROSITE" id="PS50850"/>
    </source>
</evidence>
<feature type="transmembrane region" description="Helical" evidence="6">
    <location>
        <begin position="251"/>
        <end position="271"/>
    </location>
</feature>
<feature type="region of interest" description="Disordered" evidence="5">
    <location>
        <begin position="1"/>
        <end position="20"/>
    </location>
</feature>
<keyword evidence="3 6" id="KW-1133">Transmembrane helix</keyword>
<feature type="transmembrane region" description="Helical" evidence="6">
    <location>
        <begin position="503"/>
        <end position="523"/>
    </location>
</feature>
<dbReference type="PANTHER" id="PTHR42718">
    <property type="entry name" value="MAJOR FACILITATOR SUPERFAMILY MULTIDRUG TRANSPORTER MFSC"/>
    <property type="match status" value="1"/>
</dbReference>
<feature type="transmembrane region" description="Helical" evidence="6">
    <location>
        <begin position="55"/>
        <end position="76"/>
    </location>
</feature>
<accession>A0A9W4NKB5</accession>
<dbReference type="InterPro" id="IPR036259">
    <property type="entry name" value="MFS_trans_sf"/>
</dbReference>
<feature type="transmembrane region" description="Helical" evidence="6">
    <location>
        <begin position="283"/>
        <end position="301"/>
    </location>
</feature>
<feature type="transmembrane region" description="Helical" evidence="6">
    <location>
        <begin position="212"/>
        <end position="231"/>
    </location>
</feature>
<name>A0A9W4NKB5_9EURO</name>
<sequence>MNHTMLGKPDLESETSDRETHPDLHYQMSEEQPLLRSVSDQGTAGHVESSKHGQIIMFCTLFVLFICCALDALVSINIAQISRELGLSPGVELWPVSLHFLAQGCTLLPVGFLTSALGSRRVFLYGFTLQTLCHFTTGVSQTGVQIITSRVLGGIAYSMCFVSVINIHEKSLPAGKLHDLAPSYTQGSRFLGTAIGLFLGGVLPVSCGWRWGFCGAAVLGWAILLLSVWAIPRPADSKNVSWATFTEDIDWAGGLLGTLVMALVFYALDVITNNAANLSKSWLFIPLALGWVLLVAFLFWQDCWERDSTQGVQNSLWTNSRFLAIGLVIFFIHAASHSTSQFMVLVFQRAQGLSIRQSSWQMLPVPAMGALGNIFVKRILPRTQVNKVLIVTILISSLAPLLMAILHIDWACWKCAIYAVSLNSIAASSVIPIAAKVVSESFVYETQGFAMGVLCTIAMIGASVGMALAALVSNDVTASGPQTPSGNPALDGSSGAWMAGYRVAFGFLLSLNLVGLVITVTCLRKTGYLGHTSNSGH</sequence>
<protein>
    <recommendedName>
        <fullName evidence="7">Major facilitator superfamily (MFS) profile domain-containing protein</fullName>
    </recommendedName>
</protein>
<evidence type="ECO:0000256" key="1">
    <source>
        <dbReference type="ARBA" id="ARBA00004141"/>
    </source>
</evidence>
<dbReference type="Pfam" id="PF07690">
    <property type="entry name" value="MFS_1"/>
    <property type="match status" value="1"/>
</dbReference>
<dbReference type="SUPFAM" id="SSF103473">
    <property type="entry name" value="MFS general substrate transporter"/>
    <property type="match status" value="1"/>
</dbReference>
<feature type="domain" description="Major facilitator superfamily (MFS) profile" evidence="7">
    <location>
        <begin position="56"/>
        <end position="527"/>
    </location>
</feature>
<dbReference type="EMBL" id="CAJVPG010000222">
    <property type="protein sequence ID" value="CAG8376843.1"/>
    <property type="molecule type" value="Genomic_DNA"/>
</dbReference>
<comment type="subcellular location">
    <subcellularLocation>
        <location evidence="1">Membrane</location>
        <topology evidence="1">Multi-pass membrane protein</topology>
    </subcellularLocation>
</comment>
<evidence type="ECO:0000256" key="2">
    <source>
        <dbReference type="ARBA" id="ARBA00022692"/>
    </source>
</evidence>
<comment type="caution">
    <text evidence="8">The sequence shown here is derived from an EMBL/GenBank/DDBJ whole genome shotgun (WGS) entry which is preliminary data.</text>
</comment>
<keyword evidence="9" id="KW-1185">Reference proteome</keyword>
<feature type="transmembrane region" description="Helical" evidence="6">
    <location>
        <begin position="151"/>
        <end position="168"/>
    </location>
</feature>
<dbReference type="Proteomes" id="UP001152649">
    <property type="component" value="Unassembled WGS sequence"/>
</dbReference>
<proteinExistence type="predicted"/>
<evidence type="ECO:0000256" key="5">
    <source>
        <dbReference type="SAM" id="MobiDB-lite"/>
    </source>
</evidence>
<dbReference type="PANTHER" id="PTHR42718:SF10">
    <property type="entry name" value="TRANSPORTER, PUTATIVE (AFU_ORTHOLOGUE AFUA_8G06760)-RELATED"/>
    <property type="match status" value="1"/>
</dbReference>
<dbReference type="PROSITE" id="PS50850">
    <property type="entry name" value="MFS"/>
    <property type="match status" value="1"/>
</dbReference>
<feature type="compositionally biased region" description="Basic and acidic residues" evidence="5">
    <location>
        <begin position="9"/>
        <end position="20"/>
    </location>
</feature>
<feature type="transmembrane region" description="Helical" evidence="6">
    <location>
        <begin position="449"/>
        <end position="472"/>
    </location>
</feature>
<feature type="transmembrane region" description="Helical" evidence="6">
    <location>
        <begin position="321"/>
        <end position="347"/>
    </location>
</feature>
<gene>
    <name evidence="8" type="ORF">PSALAMII_LOCUS5332</name>
</gene>
<feature type="transmembrane region" description="Helical" evidence="6">
    <location>
        <begin position="96"/>
        <end position="117"/>
    </location>
</feature>
<dbReference type="InterPro" id="IPR011701">
    <property type="entry name" value="MFS"/>
</dbReference>
<evidence type="ECO:0000256" key="3">
    <source>
        <dbReference type="ARBA" id="ARBA00022989"/>
    </source>
</evidence>
<evidence type="ECO:0000256" key="4">
    <source>
        <dbReference type="ARBA" id="ARBA00023136"/>
    </source>
</evidence>
<reference evidence="8" key="1">
    <citation type="submission" date="2021-07" db="EMBL/GenBank/DDBJ databases">
        <authorList>
            <person name="Branca A.L. A."/>
        </authorList>
    </citation>
    <scope>NUCLEOTIDE SEQUENCE</scope>
</reference>
<organism evidence="8 9">
    <name type="scientific">Penicillium salamii</name>
    <dbReference type="NCBI Taxonomy" id="1612424"/>
    <lineage>
        <taxon>Eukaryota</taxon>
        <taxon>Fungi</taxon>
        <taxon>Dikarya</taxon>
        <taxon>Ascomycota</taxon>
        <taxon>Pezizomycotina</taxon>
        <taxon>Eurotiomycetes</taxon>
        <taxon>Eurotiomycetidae</taxon>
        <taxon>Eurotiales</taxon>
        <taxon>Aspergillaceae</taxon>
        <taxon>Penicillium</taxon>
    </lineage>
</organism>
<evidence type="ECO:0000256" key="6">
    <source>
        <dbReference type="SAM" id="Phobius"/>
    </source>
</evidence>
<feature type="transmembrane region" description="Helical" evidence="6">
    <location>
        <begin position="416"/>
        <end position="437"/>
    </location>
</feature>
<keyword evidence="2 6" id="KW-0812">Transmembrane</keyword>
<dbReference type="Gene3D" id="1.20.1250.20">
    <property type="entry name" value="MFS general substrate transporter like domains"/>
    <property type="match status" value="2"/>
</dbReference>
<dbReference type="AlphaFoldDB" id="A0A9W4NKB5"/>
<dbReference type="OrthoDB" id="3900342at2759"/>
<keyword evidence="4 6" id="KW-0472">Membrane</keyword>
<dbReference type="InterPro" id="IPR020846">
    <property type="entry name" value="MFS_dom"/>
</dbReference>
<evidence type="ECO:0000313" key="9">
    <source>
        <dbReference type="Proteomes" id="UP001152649"/>
    </source>
</evidence>